<comment type="function">
    <text evidence="5">Toxic component of a toxin-antitoxin (TA) system. An RNase.</text>
</comment>
<dbReference type="RefSeq" id="WP_338689437.1">
    <property type="nucleotide sequence ID" value="NZ_AP024702.1"/>
</dbReference>
<dbReference type="Gene3D" id="3.40.50.1010">
    <property type="entry name" value="5'-nuclease"/>
    <property type="match status" value="1"/>
</dbReference>
<keyword evidence="5" id="KW-0460">Magnesium</keyword>
<evidence type="ECO:0000313" key="8">
    <source>
        <dbReference type="Proteomes" id="UP001374893"/>
    </source>
</evidence>
<organism evidence="7 8">
    <name type="scientific">Haloferula helveola</name>
    <dbReference type="NCBI Taxonomy" id="490095"/>
    <lineage>
        <taxon>Bacteria</taxon>
        <taxon>Pseudomonadati</taxon>
        <taxon>Verrucomicrobiota</taxon>
        <taxon>Verrucomicrobiia</taxon>
        <taxon>Verrucomicrobiales</taxon>
        <taxon>Verrucomicrobiaceae</taxon>
        <taxon>Haloferula</taxon>
    </lineage>
</organism>
<keyword evidence="2 5" id="KW-0540">Nuclease</keyword>
<evidence type="ECO:0000256" key="3">
    <source>
        <dbReference type="ARBA" id="ARBA00022723"/>
    </source>
</evidence>
<dbReference type="Pfam" id="PF01850">
    <property type="entry name" value="PIN"/>
    <property type="match status" value="1"/>
</dbReference>
<name>A0ABN6H1B4_9BACT</name>
<reference evidence="7 8" key="1">
    <citation type="submission" date="2021-06" db="EMBL/GenBank/DDBJ databases">
        <title>Complete genome of Haloferula helveola possessing various polysaccharide degrading enzymes.</title>
        <authorList>
            <person name="Takami H."/>
            <person name="Huang C."/>
            <person name="Hamasaki K."/>
        </authorList>
    </citation>
    <scope>NUCLEOTIDE SEQUENCE [LARGE SCALE GENOMIC DNA]</scope>
    <source>
        <strain evidence="7 8">CN-1</strain>
    </source>
</reference>
<keyword evidence="5" id="KW-0800">Toxin</keyword>
<evidence type="ECO:0000256" key="2">
    <source>
        <dbReference type="ARBA" id="ARBA00022722"/>
    </source>
</evidence>
<feature type="domain" description="PIN" evidence="6">
    <location>
        <begin position="3"/>
        <end position="133"/>
    </location>
</feature>
<dbReference type="InterPro" id="IPR022907">
    <property type="entry name" value="VapC_family"/>
</dbReference>
<dbReference type="EC" id="3.1.-.-" evidence="5"/>
<keyword evidence="8" id="KW-1185">Reference proteome</keyword>
<evidence type="ECO:0000313" key="7">
    <source>
        <dbReference type="EMBL" id="BCX47310.1"/>
    </source>
</evidence>
<dbReference type="SUPFAM" id="SSF88723">
    <property type="entry name" value="PIN domain-like"/>
    <property type="match status" value="1"/>
</dbReference>
<evidence type="ECO:0000256" key="1">
    <source>
        <dbReference type="ARBA" id="ARBA00022649"/>
    </source>
</evidence>
<dbReference type="EMBL" id="AP024702">
    <property type="protein sequence ID" value="BCX47310.1"/>
    <property type="molecule type" value="Genomic_DNA"/>
</dbReference>
<evidence type="ECO:0000256" key="4">
    <source>
        <dbReference type="ARBA" id="ARBA00022801"/>
    </source>
</evidence>
<proteinExistence type="inferred from homology"/>
<sequence>MKLLDVNVLVYAHREDTPEHEAYRTWLEEQLSGTTPCAVSELVLSGFLRVVTHPKVFHDPTPLGVALRFCEQLRNRPNLHIISPGNRHWPIFAALSESVGAKGNLIPDAYHAALAIETGCVWYSTDSGFARFPDLEWKHPLRG</sequence>
<dbReference type="HAMAP" id="MF_00265">
    <property type="entry name" value="VapC_Nob1"/>
    <property type="match status" value="1"/>
</dbReference>
<dbReference type="InterPro" id="IPR029060">
    <property type="entry name" value="PIN-like_dom_sf"/>
</dbReference>
<dbReference type="NCBIfam" id="TIGR00028">
    <property type="entry name" value="Mtu_PIN_fam"/>
    <property type="match status" value="1"/>
</dbReference>
<dbReference type="InterPro" id="IPR006226">
    <property type="entry name" value="Mtu_PIN"/>
</dbReference>
<protein>
    <recommendedName>
        <fullName evidence="5">Ribonuclease VapC</fullName>
        <shortName evidence="5">RNase VapC</shortName>
        <ecNumber evidence="5">3.1.-.-</ecNumber>
    </recommendedName>
    <alternativeName>
        <fullName evidence="5">Toxin VapC</fullName>
    </alternativeName>
</protein>
<keyword evidence="1 5" id="KW-1277">Toxin-antitoxin system</keyword>
<evidence type="ECO:0000256" key="5">
    <source>
        <dbReference type="HAMAP-Rule" id="MF_00265"/>
    </source>
</evidence>
<comment type="cofactor">
    <cofactor evidence="5">
        <name>Mg(2+)</name>
        <dbReference type="ChEBI" id="CHEBI:18420"/>
    </cofactor>
</comment>
<accession>A0ABN6H1B4</accession>
<keyword evidence="4 5" id="KW-0378">Hydrolase</keyword>
<dbReference type="Proteomes" id="UP001374893">
    <property type="component" value="Chromosome"/>
</dbReference>
<dbReference type="InterPro" id="IPR002716">
    <property type="entry name" value="PIN_dom"/>
</dbReference>
<evidence type="ECO:0000259" key="6">
    <source>
        <dbReference type="Pfam" id="PF01850"/>
    </source>
</evidence>
<feature type="binding site" evidence="5">
    <location>
        <position position="108"/>
    </location>
    <ligand>
        <name>Mg(2+)</name>
        <dbReference type="ChEBI" id="CHEBI:18420"/>
    </ligand>
</feature>
<comment type="similarity">
    <text evidence="5">Belongs to the PINc/VapC protein family.</text>
</comment>
<feature type="binding site" evidence="5">
    <location>
        <position position="5"/>
    </location>
    <ligand>
        <name>Mg(2+)</name>
        <dbReference type="ChEBI" id="CHEBI:18420"/>
    </ligand>
</feature>
<dbReference type="CDD" id="cd18678">
    <property type="entry name" value="PIN_MtVapC25_VapC33-like"/>
    <property type="match status" value="1"/>
</dbReference>
<gene>
    <name evidence="5" type="primary">vapC</name>
    <name evidence="7" type="ORF">HAHE_12180</name>
</gene>
<keyword evidence="3 5" id="KW-0479">Metal-binding</keyword>